<keyword evidence="3" id="KW-1185">Reference proteome</keyword>
<dbReference type="SUPFAM" id="SSF54001">
    <property type="entry name" value="Cysteine proteinases"/>
    <property type="match status" value="1"/>
</dbReference>
<dbReference type="Gene3D" id="3.90.1720.10">
    <property type="entry name" value="endopeptidase domain like (from Nostoc punctiforme)"/>
    <property type="match status" value="1"/>
</dbReference>
<evidence type="ECO:0000313" key="2">
    <source>
        <dbReference type="EMBL" id="MFH7600432.1"/>
    </source>
</evidence>
<name>A0ABW7PS01_9ACTN</name>
<gene>
    <name evidence="2" type="ORF">WDV06_35830</name>
</gene>
<accession>A0ABW7PS01</accession>
<dbReference type="Proteomes" id="UP001610631">
    <property type="component" value="Unassembled WGS sequence"/>
</dbReference>
<evidence type="ECO:0000313" key="3">
    <source>
        <dbReference type="Proteomes" id="UP001610631"/>
    </source>
</evidence>
<proteinExistence type="predicted"/>
<reference evidence="2 3" key="1">
    <citation type="submission" date="2024-03" db="EMBL/GenBank/DDBJ databases">
        <title>Whole genome sequencing of Streptomyces racemochromogenes, to identify antimicrobial biosynthetic gene clusters.</title>
        <authorList>
            <person name="Suryawanshi P."/>
            <person name="Krishnaraj P.U."/>
            <person name="Arun Y.P."/>
            <person name="Suryawanshi M.P."/>
            <person name="Rakshit O."/>
        </authorList>
    </citation>
    <scope>NUCLEOTIDE SEQUENCE [LARGE SCALE GENOMIC DNA]</scope>
    <source>
        <strain evidence="2 3">AUDT626</strain>
    </source>
</reference>
<dbReference type="EMBL" id="JBBDHD010000228">
    <property type="protein sequence ID" value="MFH7600432.1"/>
    <property type="molecule type" value="Genomic_DNA"/>
</dbReference>
<keyword evidence="1" id="KW-0732">Signal</keyword>
<sequence length="408" mass="43779">MPKVSKLVRLTLAAAIAASGAIATTTITATSAHAAAATSTVGGQITRSEVLQRAQYWLGKSIGYNQGGSYPDSSGRNYRTDCSGYVSMAWHLSYSPDTRAIWDAETYEIPRSDLRPGDVLDSYNDHVILFEKWDDAAHTKFSYYSFGSTPVSHVQGMSIDASRIDGHANGDYHARRYKKIVDDVQTRPSKVGVYHPANQTYYEGDNAGSTLGSAMFGNPGWKPIVGDWNKDGVDSIGAYDPDTATFYESNDNTNVSGSVKFGNPGWTLLAGDWNGDGVDSVGAYDPATGTFYLSNDNSTVAVKTTFGNPGWIPIVGDWNKDGVDSIGAYDPSTGTFYESNDNVNVSGSVKFGNSGWLPIVGDWNNDGVTSIGAFDPNTATFYLSNDNSTVATSFVYGTPGDIPITGRW</sequence>
<dbReference type="SUPFAM" id="SSF69318">
    <property type="entry name" value="Integrin alpha N-terminal domain"/>
    <property type="match status" value="1"/>
</dbReference>
<evidence type="ECO:0000256" key="1">
    <source>
        <dbReference type="SAM" id="SignalP"/>
    </source>
</evidence>
<dbReference type="RefSeq" id="WP_395514000.1">
    <property type="nucleotide sequence ID" value="NZ_JBBDHD010000228.1"/>
</dbReference>
<protein>
    <submittedName>
        <fullName evidence="2">VCBS repeat-containing protein</fullName>
    </submittedName>
</protein>
<dbReference type="InterPro" id="IPR038765">
    <property type="entry name" value="Papain-like_cys_pep_sf"/>
</dbReference>
<feature type="signal peptide" evidence="1">
    <location>
        <begin position="1"/>
        <end position="23"/>
    </location>
</feature>
<dbReference type="InterPro" id="IPR028994">
    <property type="entry name" value="Integrin_alpha_N"/>
</dbReference>
<feature type="chain" id="PRO_5047188677" evidence="1">
    <location>
        <begin position="24"/>
        <end position="408"/>
    </location>
</feature>
<comment type="caution">
    <text evidence="2">The sequence shown here is derived from an EMBL/GenBank/DDBJ whole genome shotgun (WGS) entry which is preliminary data.</text>
</comment>
<organism evidence="2 3">
    <name type="scientific">Streptomyces racemochromogenes</name>
    <dbReference type="NCBI Taxonomy" id="67353"/>
    <lineage>
        <taxon>Bacteria</taxon>
        <taxon>Bacillati</taxon>
        <taxon>Actinomycetota</taxon>
        <taxon>Actinomycetes</taxon>
        <taxon>Kitasatosporales</taxon>
        <taxon>Streptomycetaceae</taxon>
        <taxon>Streptomyces</taxon>
    </lineage>
</organism>